<keyword evidence="4" id="KW-1185">Reference proteome</keyword>
<feature type="transmembrane region" description="Helical" evidence="1">
    <location>
        <begin position="30"/>
        <end position="49"/>
    </location>
</feature>
<dbReference type="Gene3D" id="2.10.109.10">
    <property type="entry name" value="Umud Fragment, subunit A"/>
    <property type="match status" value="1"/>
</dbReference>
<dbReference type="InterPro" id="IPR036286">
    <property type="entry name" value="LexA/Signal_pep-like_sf"/>
</dbReference>
<organism evidence="3 4">
    <name type="scientific">Sphingomonas leidyi</name>
    <dbReference type="NCBI Taxonomy" id="68569"/>
    <lineage>
        <taxon>Bacteria</taxon>
        <taxon>Pseudomonadati</taxon>
        <taxon>Pseudomonadota</taxon>
        <taxon>Alphaproteobacteria</taxon>
        <taxon>Sphingomonadales</taxon>
        <taxon>Sphingomonadaceae</taxon>
        <taxon>Sphingomonas</taxon>
    </lineage>
</organism>
<dbReference type="EMBL" id="JAASQV010000001">
    <property type="protein sequence ID" value="NIJ63126.1"/>
    <property type="molecule type" value="Genomic_DNA"/>
</dbReference>
<proteinExistence type="predicted"/>
<evidence type="ECO:0000313" key="3">
    <source>
        <dbReference type="EMBL" id="NIJ63126.1"/>
    </source>
</evidence>
<name>A0A7X5UVT1_9SPHN</name>
<evidence type="ECO:0000259" key="2">
    <source>
        <dbReference type="Pfam" id="PF10502"/>
    </source>
</evidence>
<gene>
    <name evidence="3" type="ORF">FHR20_000057</name>
</gene>
<reference evidence="3 4" key="1">
    <citation type="submission" date="2020-03" db="EMBL/GenBank/DDBJ databases">
        <title>Genomic Encyclopedia of Type Strains, Phase IV (KMG-IV): sequencing the most valuable type-strain genomes for metagenomic binning, comparative biology and taxonomic classification.</title>
        <authorList>
            <person name="Goeker M."/>
        </authorList>
    </citation>
    <scope>NUCLEOTIDE SEQUENCE [LARGE SCALE GENOMIC DNA]</scope>
    <source>
        <strain evidence="3 4">DSM 4733</strain>
    </source>
</reference>
<dbReference type="GO" id="GO:0006465">
    <property type="term" value="P:signal peptide processing"/>
    <property type="evidence" value="ECO:0007669"/>
    <property type="project" value="InterPro"/>
</dbReference>
<keyword evidence="1" id="KW-0472">Membrane</keyword>
<keyword evidence="1" id="KW-0812">Transmembrane</keyword>
<dbReference type="GO" id="GO:0004252">
    <property type="term" value="F:serine-type endopeptidase activity"/>
    <property type="evidence" value="ECO:0007669"/>
    <property type="project" value="InterPro"/>
</dbReference>
<dbReference type="InterPro" id="IPR019533">
    <property type="entry name" value="Peptidase_S26"/>
</dbReference>
<comment type="caution">
    <text evidence="3">The sequence shown here is derived from an EMBL/GenBank/DDBJ whole genome shotgun (WGS) entry which is preliminary data.</text>
</comment>
<dbReference type="AlphaFoldDB" id="A0A7X5UVT1"/>
<dbReference type="Proteomes" id="UP000564677">
    <property type="component" value="Unassembled WGS sequence"/>
</dbReference>
<dbReference type="RefSeq" id="WP_167297717.1">
    <property type="nucleotide sequence ID" value="NZ_JAASQV010000001.1"/>
</dbReference>
<evidence type="ECO:0000313" key="4">
    <source>
        <dbReference type="Proteomes" id="UP000564677"/>
    </source>
</evidence>
<dbReference type="SUPFAM" id="SSF51306">
    <property type="entry name" value="LexA/Signal peptidase"/>
    <property type="match status" value="1"/>
</dbReference>
<protein>
    <submittedName>
        <fullName evidence="3">Conjugative transfer signal peptidase TraF</fullName>
    </submittedName>
</protein>
<keyword evidence="1" id="KW-1133">Transmembrane helix</keyword>
<accession>A0A7X5UVT1</accession>
<dbReference type="Pfam" id="PF10502">
    <property type="entry name" value="Peptidase_S26"/>
    <property type="match status" value="1"/>
</dbReference>
<evidence type="ECO:0000256" key="1">
    <source>
        <dbReference type="SAM" id="Phobius"/>
    </source>
</evidence>
<feature type="domain" description="Peptidase S26" evidence="2">
    <location>
        <begin position="32"/>
        <end position="190"/>
    </location>
</feature>
<sequence>MRRPRPRADTPLLAWGEARHARHQRRLHRLRLAILGGAGLVLLVVPPVYSPAPRLVWNASASAPIGLYWVWPGDAPARGEMAVAWAPPRWRRLAAERHYLPANVPLVKRVAAVPGDRVCGAGAWVSVDGVAVASRLARDPSGRALPWWQGCHRLAQGEYLLLMDALDSFDGRYFGISSGHDLVGRARLIWRR</sequence>